<dbReference type="InterPro" id="IPR027417">
    <property type="entry name" value="P-loop_NTPase"/>
</dbReference>
<evidence type="ECO:0000256" key="1">
    <source>
        <dbReference type="ARBA" id="ARBA00023125"/>
    </source>
</evidence>
<evidence type="ECO:0000259" key="3">
    <source>
        <dbReference type="SMART" id="SM00382"/>
    </source>
</evidence>
<evidence type="ECO:0000256" key="2">
    <source>
        <dbReference type="SAM" id="MobiDB-lite"/>
    </source>
</evidence>
<evidence type="ECO:0000313" key="4">
    <source>
        <dbReference type="EMBL" id="QDT63666.1"/>
    </source>
</evidence>
<dbReference type="KEGG" id="chya:V22_08900"/>
<dbReference type="EMBL" id="CP036316">
    <property type="protein sequence ID" value="QDT63666.1"/>
    <property type="molecule type" value="Genomic_DNA"/>
</dbReference>
<reference evidence="4 5" key="1">
    <citation type="submission" date="2019-02" db="EMBL/GenBank/DDBJ databases">
        <title>Deep-cultivation of Planctomycetes and their phenomic and genomic characterization uncovers novel biology.</title>
        <authorList>
            <person name="Wiegand S."/>
            <person name="Jogler M."/>
            <person name="Boedeker C."/>
            <person name="Pinto D."/>
            <person name="Vollmers J."/>
            <person name="Rivas-Marin E."/>
            <person name="Kohn T."/>
            <person name="Peeters S.H."/>
            <person name="Heuer A."/>
            <person name="Rast P."/>
            <person name="Oberbeckmann S."/>
            <person name="Bunk B."/>
            <person name="Jeske O."/>
            <person name="Meyerdierks A."/>
            <person name="Storesund J.E."/>
            <person name="Kallscheuer N."/>
            <person name="Luecker S."/>
            <person name="Lage O.M."/>
            <person name="Pohl T."/>
            <person name="Merkel B.J."/>
            <person name="Hornburger P."/>
            <person name="Mueller R.-W."/>
            <person name="Bruemmer F."/>
            <person name="Labrenz M."/>
            <person name="Spormann A.M."/>
            <person name="Op den Camp H."/>
            <person name="Overmann J."/>
            <person name="Amann R."/>
            <person name="Jetten M.S.M."/>
            <person name="Mascher T."/>
            <person name="Medema M.H."/>
            <person name="Devos D.P."/>
            <person name="Kaster A.-K."/>
            <person name="Ovreas L."/>
            <person name="Rohde M."/>
            <person name="Galperin M.Y."/>
            <person name="Jogler C."/>
        </authorList>
    </citation>
    <scope>NUCLEOTIDE SEQUENCE [LARGE SCALE GENOMIC DNA]</scope>
    <source>
        <strain evidence="4 5">V22</strain>
    </source>
</reference>
<dbReference type="SMART" id="SM00382">
    <property type="entry name" value="AAA"/>
    <property type="match status" value="1"/>
</dbReference>
<dbReference type="Proteomes" id="UP000319976">
    <property type="component" value="Chromosome"/>
</dbReference>
<dbReference type="GO" id="GO:0003677">
    <property type="term" value="F:DNA binding"/>
    <property type="evidence" value="ECO:0007669"/>
    <property type="project" value="UniProtKB-KW"/>
</dbReference>
<feature type="region of interest" description="Disordered" evidence="2">
    <location>
        <begin position="1"/>
        <end position="101"/>
    </location>
</feature>
<evidence type="ECO:0000313" key="5">
    <source>
        <dbReference type="Proteomes" id="UP000319976"/>
    </source>
</evidence>
<accession>A0A517T5K4</accession>
<dbReference type="InterPro" id="IPR003593">
    <property type="entry name" value="AAA+_ATPase"/>
</dbReference>
<dbReference type="SUPFAM" id="SSF52540">
    <property type="entry name" value="P-loop containing nucleoside triphosphate hydrolases"/>
    <property type="match status" value="1"/>
</dbReference>
<keyword evidence="1" id="KW-0238">DNA-binding</keyword>
<dbReference type="Gene3D" id="3.40.50.300">
    <property type="entry name" value="P-loop containing nucleotide triphosphate hydrolases"/>
    <property type="match status" value="1"/>
</dbReference>
<dbReference type="SUPFAM" id="SSF46785">
    <property type="entry name" value="Winged helix' DNA-binding domain"/>
    <property type="match status" value="1"/>
</dbReference>
<protein>
    <recommendedName>
        <fullName evidence="3">AAA+ ATPase domain-containing protein</fullName>
    </recommendedName>
</protein>
<proteinExistence type="predicted"/>
<dbReference type="AlphaFoldDB" id="A0A517T5K4"/>
<dbReference type="InterPro" id="IPR036390">
    <property type="entry name" value="WH_DNA-bd_sf"/>
</dbReference>
<feature type="compositionally biased region" description="Basic and acidic residues" evidence="2">
    <location>
        <begin position="60"/>
        <end position="79"/>
    </location>
</feature>
<keyword evidence="5" id="KW-1185">Reference proteome</keyword>
<gene>
    <name evidence="4" type="ORF">V22_08900</name>
</gene>
<feature type="compositionally biased region" description="Acidic residues" evidence="2">
    <location>
        <begin position="90"/>
        <end position="100"/>
    </location>
</feature>
<dbReference type="CDD" id="cd00009">
    <property type="entry name" value="AAA"/>
    <property type="match status" value="1"/>
</dbReference>
<sequence>MQDENASRPQDAGHDPGIPKTAYDAVPHSVPGGDRSFTSAPQDLLGDLYSQLFPGMNTGHEPRPDAIPEPPHSHAETPHNGDASHNGETGSDEQQDAENPESERLINPYLQGARASSPDFEDQHQEARVAPPRSPTNLIAAGISPIAVAELILKALYLNDHRYGSEIALELRLPFQVVESPLRQLKDDKLVEVPDGATIGPASYRFQLTQAGRARARDAFQRCSYVGPAPVPLREYEQQCRRQTVSGLRCSPKALIQAFKDIIIRENLLTELGPAVCSGRSIFLYGPPGNGKSMIARGLGNYLNHFGGEIYVPYAIEAEGAIITLFDPTLHHAVDHDAVGMDNHQKAASAMLTEMQVDGRWRRIRRPIIITGGELTLDMLDLRYNHESNIHTAPLHVKANGGVFLIDDFGRQIVSPRDLLNRWILPLEERIDYLTPVSGRKFSVPFEQLIIFSTNLDPRELVDEAFLRRIRNKIKIGAPSRELFIDVFRFHCERRKIPYSPEAVEFLFSNFYDRGKTPRCSDARDLLETIISICRYENRPVRLTSDLMATATKRFFCQL</sequence>
<dbReference type="RefSeq" id="WP_197439934.1">
    <property type="nucleotide sequence ID" value="NZ_CP036316.1"/>
</dbReference>
<name>A0A517T5K4_9PLAN</name>
<feature type="domain" description="AAA+ ATPase" evidence="3">
    <location>
        <begin position="278"/>
        <end position="480"/>
    </location>
</feature>
<organism evidence="4 5">
    <name type="scientific">Calycomorphotria hydatis</name>
    <dbReference type="NCBI Taxonomy" id="2528027"/>
    <lineage>
        <taxon>Bacteria</taxon>
        <taxon>Pseudomonadati</taxon>
        <taxon>Planctomycetota</taxon>
        <taxon>Planctomycetia</taxon>
        <taxon>Planctomycetales</taxon>
        <taxon>Planctomycetaceae</taxon>
        <taxon>Calycomorphotria</taxon>
    </lineage>
</organism>